<dbReference type="AlphaFoldDB" id="A0A1A0HCP6"/>
<feature type="transmembrane region" description="Helical" evidence="5">
    <location>
        <begin position="280"/>
        <end position="304"/>
    </location>
</feature>
<dbReference type="InterPro" id="IPR011701">
    <property type="entry name" value="MFS"/>
</dbReference>
<evidence type="ECO:0000313" key="7">
    <source>
        <dbReference type="EMBL" id="OBA21776.1"/>
    </source>
</evidence>
<dbReference type="InterPro" id="IPR036259">
    <property type="entry name" value="MFS_trans_sf"/>
</dbReference>
<dbReference type="OrthoDB" id="3066029at2759"/>
<dbReference type="GO" id="GO:0005628">
    <property type="term" value="C:prospore membrane"/>
    <property type="evidence" value="ECO:0007669"/>
    <property type="project" value="EnsemblFungi"/>
</dbReference>
<comment type="subcellular location">
    <subcellularLocation>
        <location evidence="1">Membrane</location>
        <topology evidence="1">Multi-pass membrane protein</topology>
    </subcellularLocation>
</comment>
<dbReference type="PROSITE" id="PS50850">
    <property type="entry name" value="MFS"/>
    <property type="match status" value="1"/>
</dbReference>
<keyword evidence="8" id="KW-1185">Reference proteome</keyword>
<evidence type="ECO:0000256" key="5">
    <source>
        <dbReference type="SAM" id="Phobius"/>
    </source>
</evidence>
<dbReference type="GO" id="GO:0042908">
    <property type="term" value="P:xenobiotic transport"/>
    <property type="evidence" value="ECO:0007669"/>
    <property type="project" value="UniProtKB-ARBA"/>
</dbReference>
<accession>A0A1A0HCP6</accession>
<feature type="transmembrane region" description="Helical" evidence="5">
    <location>
        <begin position="54"/>
        <end position="74"/>
    </location>
</feature>
<reference evidence="7 8" key="1">
    <citation type="submission" date="2016-05" db="EMBL/GenBank/DDBJ databases">
        <title>Comparative genomics of biotechnologically important yeasts.</title>
        <authorList>
            <consortium name="DOE Joint Genome Institute"/>
            <person name="Riley R."/>
            <person name="Haridas S."/>
            <person name="Wolfe K.H."/>
            <person name="Lopes M.R."/>
            <person name="Hittinger C.T."/>
            <person name="Goker M."/>
            <person name="Salamov A."/>
            <person name="Wisecaver J."/>
            <person name="Long T.M."/>
            <person name="Aerts A.L."/>
            <person name="Barry K."/>
            <person name="Choi C."/>
            <person name="Clum A."/>
            <person name="Coughlan A.Y."/>
            <person name="Deshpande S."/>
            <person name="Douglass A.P."/>
            <person name="Hanson S.J."/>
            <person name="Klenk H.-P."/>
            <person name="LaButti K."/>
            <person name="Lapidus A."/>
            <person name="Lindquist E."/>
            <person name="Lipzen A."/>
            <person name="Meier-kolthoff J.P."/>
            <person name="Ohm R.A."/>
            <person name="Otillar R.P."/>
            <person name="Pangilinan J."/>
            <person name="Peng Y."/>
            <person name="Rokas A."/>
            <person name="Rosa C.A."/>
            <person name="Scheuner C."/>
            <person name="Sibirny A.A."/>
            <person name="Slot J.C."/>
            <person name="Stielow J.B."/>
            <person name="Sun H."/>
            <person name="Kurtzman C.P."/>
            <person name="Blackwell M."/>
            <person name="Grigoriev I.V."/>
            <person name="Jeffries T.W."/>
        </authorList>
    </citation>
    <scope>NUCLEOTIDE SEQUENCE [LARGE SCALE GENOMIC DNA]</scope>
    <source>
        <strain evidence="7 8">NRRL YB-4993</strain>
    </source>
</reference>
<keyword evidence="3 5" id="KW-1133">Transmembrane helix</keyword>
<dbReference type="GeneID" id="30030101"/>
<keyword evidence="2 5" id="KW-0812">Transmembrane</keyword>
<evidence type="ECO:0000256" key="2">
    <source>
        <dbReference type="ARBA" id="ARBA00022692"/>
    </source>
</evidence>
<feature type="transmembrane region" description="Helical" evidence="5">
    <location>
        <begin position="349"/>
        <end position="373"/>
    </location>
</feature>
<feature type="domain" description="Major facilitator superfamily (MFS) profile" evidence="6">
    <location>
        <begin position="20"/>
        <end position="439"/>
    </location>
</feature>
<dbReference type="EMBL" id="LXTC01000002">
    <property type="protein sequence ID" value="OBA21776.1"/>
    <property type="molecule type" value="Genomic_DNA"/>
</dbReference>
<feature type="transmembrane region" description="Helical" evidence="5">
    <location>
        <begin position="173"/>
        <end position="193"/>
    </location>
</feature>
<dbReference type="STRING" id="869754.A0A1A0HCP6"/>
<sequence>MLESEQGEVYTVFKTRKILFIFIATLCGSLGPLAANIFLPSIEVFQHVFHTSKQAINGTISMFMFVIAFAPLFLSLWSDNYGRRPLLLSSLSVYLIANILILTLPPNIIAFYIFRAFQGFGASNLAVGVGVIADISEPKNRAKAISYYMIGPQMGPVFGPMLGMVGARFSWRYNFIILSIFGGISLILVFFFLPETLRTIVGNGSDSSQKIIVPFSSRKANDLQAILNKPKRPGIMLYLRLCINRPVLLCAVSGGLAFSCFYAVTVSFSEALTNVYGFDVLHVCLAYIAPGVALVLGSIIFGILSDLLRKQDTLKYGIESRFKLQIACLLPFLGAVISFGWVVQSSGHFAYVILLTFLVAFLVSGILITNTTYLSELSRNQPASYVAFGNLIRNMGAAVFVACVNPMTNKVGYGWGFTIYALTCSVSFIFSILVLMFGSHWREALNRDTESVSEKDFQSAS</sequence>
<organism evidence="7 8">
    <name type="scientific">Metschnikowia bicuspidata var. bicuspidata NRRL YB-4993</name>
    <dbReference type="NCBI Taxonomy" id="869754"/>
    <lineage>
        <taxon>Eukaryota</taxon>
        <taxon>Fungi</taxon>
        <taxon>Dikarya</taxon>
        <taxon>Ascomycota</taxon>
        <taxon>Saccharomycotina</taxon>
        <taxon>Pichiomycetes</taxon>
        <taxon>Metschnikowiaceae</taxon>
        <taxon>Metschnikowia</taxon>
    </lineage>
</organism>
<evidence type="ECO:0000313" key="8">
    <source>
        <dbReference type="Proteomes" id="UP000092555"/>
    </source>
</evidence>
<gene>
    <name evidence="7" type="ORF">METBIDRAFT_39290</name>
</gene>
<dbReference type="GO" id="GO:0005275">
    <property type="term" value="F:amine transmembrane transporter activity"/>
    <property type="evidence" value="ECO:0007669"/>
    <property type="project" value="EnsemblFungi"/>
</dbReference>
<dbReference type="PANTHER" id="PTHR23502:SF21">
    <property type="entry name" value="DITYROSINE TRANSPORTER 1"/>
    <property type="match status" value="1"/>
</dbReference>
<proteinExistence type="predicted"/>
<dbReference type="GO" id="GO:0005886">
    <property type="term" value="C:plasma membrane"/>
    <property type="evidence" value="ECO:0007669"/>
    <property type="project" value="TreeGrafter"/>
</dbReference>
<dbReference type="GO" id="GO:0140115">
    <property type="term" value="P:export across plasma membrane"/>
    <property type="evidence" value="ECO:0007669"/>
    <property type="project" value="UniProtKB-ARBA"/>
</dbReference>
<evidence type="ECO:0000256" key="4">
    <source>
        <dbReference type="ARBA" id="ARBA00023136"/>
    </source>
</evidence>
<feature type="transmembrane region" description="Helical" evidence="5">
    <location>
        <begin position="246"/>
        <end position="268"/>
    </location>
</feature>
<dbReference type="Gene3D" id="1.20.1250.20">
    <property type="entry name" value="MFS general substrate transporter like domains"/>
    <property type="match status" value="1"/>
</dbReference>
<keyword evidence="4 5" id="KW-0472">Membrane</keyword>
<dbReference type="Pfam" id="PF07690">
    <property type="entry name" value="MFS_1"/>
    <property type="match status" value="1"/>
</dbReference>
<feature type="transmembrane region" description="Helical" evidence="5">
    <location>
        <begin position="18"/>
        <end position="42"/>
    </location>
</feature>
<feature type="transmembrane region" description="Helical" evidence="5">
    <location>
        <begin position="145"/>
        <end position="167"/>
    </location>
</feature>
<evidence type="ECO:0000256" key="1">
    <source>
        <dbReference type="ARBA" id="ARBA00004141"/>
    </source>
</evidence>
<dbReference type="GO" id="GO:0030476">
    <property type="term" value="P:ascospore wall assembly"/>
    <property type="evidence" value="ECO:0007669"/>
    <property type="project" value="EnsemblFungi"/>
</dbReference>
<name>A0A1A0HCP6_9ASCO</name>
<feature type="transmembrane region" description="Helical" evidence="5">
    <location>
        <begin position="385"/>
        <end position="407"/>
    </location>
</feature>
<feature type="transmembrane region" description="Helical" evidence="5">
    <location>
        <begin position="86"/>
        <end position="104"/>
    </location>
</feature>
<dbReference type="SUPFAM" id="SSF103473">
    <property type="entry name" value="MFS general substrate transporter"/>
    <property type="match status" value="1"/>
</dbReference>
<dbReference type="RefSeq" id="XP_018712272.1">
    <property type="nucleotide sequence ID" value="XM_018857125.1"/>
</dbReference>
<comment type="caution">
    <text evidence="7">The sequence shown here is derived from an EMBL/GenBank/DDBJ whole genome shotgun (WGS) entry which is preliminary data.</text>
</comment>
<dbReference type="InterPro" id="IPR005829">
    <property type="entry name" value="Sugar_transporter_CS"/>
</dbReference>
<feature type="transmembrane region" description="Helical" evidence="5">
    <location>
        <begin position="413"/>
        <end position="437"/>
    </location>
</feature>
<dbReference type="InterPro" id="IPR020846">
    <property type="entry name" value="MFS_dom"/>
</dbReference>
<dbReference type="PROSITE" id="PS00216">
    <property type="entry name" value="SUGAR_TRANSPORT_1"/>
    <property type="match status" value="1"/>
</dbReference>
<dbReference type="PANTHER" id="PTHR23502">
    <property type="entry name" value="MAJOR FACILITATOR SUPERFAMILY"/>
    <property type="match status" value="1"/>
</dbReference>
<feature type="transmembrane region" description="Helical" evidence="5">
    <location>
        <begin position="324"/>
        <end position="343"/>
    </location>
</feature>
<dbReference type="Proteomes" id="UP000092555">
    <property type="component" value="Unassembled WGS sequence"/>
</dbReference>
<evidence type="ECO:0000259" key="6">
    <source>
        <dbReference type="PROSITE" id="PS50850"/>
    </source>
</evidence>
<evidence type="ECO:0000256" key="3">
    <source>
        <dbReference type="ARBA" id="ARBA00022989"/>
    </source>
</evidence>
<protein>
    <submittedName>
        <fullName evidence="7">MFS general substrate transporter</fullName>
    </submittedName>
</protein>